<comment type="pathway">
    <text evidence="2">Cofactor biosynthesis; adenosylcobalamin biosynthesis.</text>
</comment>
<keyword evidence="4" id="KW-1003">Cell membrane</keyword>
<dbReference type="PANTHER" id="PTHR34308">
    <property type="entry name" value="COBALAMIN BIOSYNTHESIS PROTEIN CBIB"/>
    <property type="match status" value="1"/>
</dbReference>
<dbReference type="GO" id="GO:0048472">
    <property type="term" value="F:threonine-phosphate decarboxylase activity"/>
    <property type="evidence" value="ECO:0007669"/>
    <property type="project" value="InterPro"/>
</dbReference>
<reference evidence="9" key="2">
    <citation type="journal article" date="2014" name="ISME J.">
        <title>Microbial stratification in low pH oxic and suboxic macroscopic growths along an acid mine drainage.</title>
        <authorList>
            <person name="Mendez-Garcia C."/>
            <person name="Mesa V."/>
            <person name="Sprenger R.R."/>
            <person name="Richter M."/>
            <person name="Diez M.S."/>
            <person name="Solano J."/>
            <person name="Bargiela R."/>
            <person name="Golyshina O.V."/>
            <person name="Manteca A."/>
            <person name="Ramos J.L."/>
            <person name="Gallego J.R."/>
            <person name="Llorente I."/>
            <person name="Martins Dos Santos V.A."/>
            <person name="Jensen O.N."/>
            <person name="Pelaez A.I."/>
            <person name="Sanchez J."/>
            <person name="Ferrer M."/>
        </authorList>
    </citation>
    <scope>NUCLEOTIDE SEQUENCE</scope>
</reference>
<dbReference type="PANTHER" id="PTHR34308:SF1">
    <property type="entry name" value="COBALAMIN BIOSYNTHESIS PROTEIN CBIB"/>
    <property type="match status" value="1"/>
</dbReference>
<dbReference type="GO" id="GO:0005886">
    <property type="term" value="C:plasma membrane"/>
    <property type="evidence" value="ECO:0007669"/>
    <property type="project" value="UniProtKB-SubCell"/>
</dbReference>
<accession>T1CAD7</accession>
<reference evidence="9" key="1">
    <citation type="submission" date="2013-08" db="EMBL/GenBank/DDBJ databases">
        <authorList>
            <person name="Mendez C."/>
            <person name="Richter M."/>
            <person name="Ferrer M."/>
            <person name="Sanchez J."/>
        </authorList>
    </citation>
    <scope>NUCLEOTIDE SEQUENCE</scope>
</reference>
<organism evidence="9">
    <name type="scientific">mine drainage metagenome</name>
    <dbReference type="NCBI Taxonomy" id="410659"/>
    <lineage>
        <taxon>unclassified sequences</taxon>
        <taxon>metagenomes</taxon>
        <taxon>ecological metagenomes</taxon>
    </lineage>
</organism>
<evidence type="ECO:0000256" key="5">
    <source>
        <dbReference type="ARBA" id="ARBA00022573"/>
    </source>
</evidence>
<evidence type="ECO:0000256" key="2">
    <source>
        <dbReference type="ARBA" id="ARBA00004953"/>
    </source>
</evidence>
<dbReference type="InterPro" id="IPR004485">
    <property type="entry name" value="Cobalamin_biosynth_CobD/CbiB"/>
</dbReference>
<dbReference type="UniPathway" id="UPA00148"/>
<evidence type="ECO:0000256" key="7">
    <source>
        <dbReference type="ARBA" id="ARBA00022989"/>
    </source>
</evidence>
<comment type="similarity">
    <text evidence="3">Belongs to the CobD/CbiB family.</text>
</comment>
<comment type="subcellular location">
    <subcellularLocation>
        <location evidence="1">Cell membrane</location>
        <topology evidence="1">Multi-pass membrane protein</topology>
    </subcellularLocation>
</comment>
<evidence type="ECO:0000313" key="9">
    <source>
        <dbReference type="EMBL" id="EQD62539.1"/>
    </source>
</evidence>
<keyword evidence="6" id="KW-0812">Transmembrane</keyword>
<proteinExistence type="inferred from homology"/>
<protein>
    <submittedName>
        <fullName evidence="9">Cobalamin (Vitamin B12) biosynthesis CbiB</fullName>
    </submittedName>
</protein>
<dbReference type="AlphaFoldDB" id="T1CAD7"/>
<gene>
    <name evidence="9" type="ORF">B2A_02763</name>
</gene>
<feature type="non-terminal residue" evidence="9">
    <location>
        <position position="79"/>
    </location>
</feature>
<sequence>MAENTVDAIVAPALFAAAFGAAGAFGYRAVNTLDSMVGYRDAHYARFGWAAARLDDVANLVPARVTAVLVGAVRPRVAA</sequence>
<name>T1CAD7_9ZZZZ</name>
<evidence type="ECO:0000256" key="3">
    <source>
        <dbReference type="ARBA" id="ARBA00006263"/>
    </source>
</evidence>
<evidence type="ECO:0000256" key="8">
    <source>
        <dbReference type="ARBA" id="ARBA00023136"/>
    </source>
</evidence>
<evidence type="ECO:0000256" key="4">
    <source>
        <dbReference type="ARBA" id="ARBA00022475"/>
    </source>
</evidence>
<dbReference type="GO" id="GO:0009236">
    <property type="term" value="P:cobalamin biosynthetic process"/>
    <property type="evidence" value="ECO:0007669"/>
    <property type="project" value="UniProtKB-UniPathway"/>
</dbReference>
<comment type="caution">
    <text evidence="9">The sequence shown here is derived from an EMBL/GenBank/DDBJ whole genome shotgun (WGS) entry which is preliminary data.</text>
</comment>
<dbReference type="EMBL" id="AUZZ01001883">
    <property type="protein sequence ID" value="EQD62539.1"/>
    <property type="molecule type" value="Genomic_DNA"/>
</dbReference>
<keyword evidence="5" id="KW-0169">Cobalamin biosynthesis</keyword>
<keyword evidence="7" id="KW-1133">Transmembrane helix</keyword>
<keyword evidence="8" id="KW-0472">Membrane</keyword>
<evidence type="ECO:0000256" key="1">
    <source>
        <dbReference type="ARBA" id="ARBA00004651"/>
    </source>
</evidence>
<dbReference type="Pfam" id="PF03186">
    <property type="entry name" value="CobD_Cbib"/>
    <property type="match status" value="1"/>
</dbReference>
<evidence type="ECO:0000256" key="6">
    <source>
        <dbReference type="ARBA" id="ARBA00022692"/>
    </source>
</evidence>